<protein>
    <submittedName>
        <fullName evidence="1">Uncharacterized protein</fullName>
    </submittedName>
</protein>
<comment type="caution">
    <text evidence="1">The sequence shown here is derived from an EMBL/GenBank/DDBJ whole genome shotgun (WGS) entry which is preliminary data.</text>
</comment>
<dbReference type="EMBL" id="AUWU02000003">
    <property type="protein sequence ID" value="KAH0574981.1"/>
    <property type="molecule type" value="Genomic_DNA"/>
</dbReference>
<gene>
    <name evidence="1" type="ORF">SS50377_22598</name>
</gene>
<evidence type="ECO:0000313" key="2">
    <source>
        <dbReference type="Proteomes" id="UP000018208"/>
    </source>
</evidence>
<dbReference type="AlphaFoldDB" id="A0A9P8LVG3"/>
<name>A0A9P8LVG3_9EUKA</name>
<reference evidence="1 2" key="1">
    <citation type="journal article" date="2014" name="PLoS Genet.">
        <title>The Genome of Spironucleus salmonicida Highlights a Fish Pathogen Adapted to Fluctuating Environments.</title>
        <authorList>
            <person name="Xu F."/>
            <person name="Jerlstrom-Hultqvist J."/>
            <person name="Einarsson E."/>
            <person name="Astvaldsson A."/>
            <person name="Svard S.G."/>
            <person name="Andersson J.O."/>
        </authorList>
    </citation>
    <scope>NUCLEOTIDE SEQUENCE [LARGE SCALE GENOMIC DNA]</scope>
    <source>
        <strain evidence="1 2">ATCC 50377</strain>
    </source>
</reference>
<sequence>MYSIQFESPMPLQMQVTTAAFLAQHHTTEQDASALSVYEMMFRFKFPHRLAVKLHTLLNPRIPINSPTAKPFAEILQPRLRSVISAPDLALLSPLLKSFFSTNQTAEILLIQTMQSTFQHIQKLKPYLTSINILKTDAPTLLRHKEAILQKIHNVQIKLLIIDNIFQILNNSDLELLDFLNQVSCCVVCFNSVTNLSIVPGTEMAIPENNENTIFSPFLDLDQDQLLPLLCKSQHFGVRLSGQLICGSFAGKLGGIFGVQVVQFRDILYIKGRVYYSLNFEGLERNNNYNEQQ</sequence>
<dbReference type="RefSeq" id="XP_067765754.1">
    <property type="nucleotide sequence ID" value="XM_067906486.1"/>
</dbReference>
<dbReference type="Proteomes" id="UP000018208">
    <property type="component" value="Unassembled WGS sequence"/>
</dbReference>
<keyword evidence="2" id="KW-1185">Reference proteome</keyword>
<accession>A0A9P8LVG3</accession>
<organism evidence="1 2">
    <name type="scientific">Spironucleus salmonicida</name>
    <dbReference type="NCBI Taxonomy" id="348837"/>
    <lineage>
        <taxon>Eukaryota</taxon>
        <taxon>Metamonada</taxon>
        <taxon>Diplomonadida</taxon>
        <taxon>Hexamitidae</taxon>
        <taxon>Hexamitinae</taxon>
        <taxon>Spironucleus</taxon>
    </lineage>
</organism>
<dbReference type="GeneID" id="94296621"/>
<proteinExistence type="predicted"/>
<evidence type="ECO:0000313" key="1">
    <source>
        <dbReference type="EMBL" id="KAH0574981.1"/>
    </source>
</evidence>
<dbReference type="KEGG" id="ssao:94296621"/>